<dbReference type="GO" id="GO:1904802">
    <property type="term" value="P:RITS complex assembly"/>
    <property type="evidence" value="ECO:0007669"/>
    <property type="project" value="TreeGrafter"/>
</dbReference>
<evidence type="ECO:0000256" key="1">
    <source>
        <dbReference type="SAM" id="MobiDB-lite"/>
    </source>
</evidence>
<dbReference type="InterPro" id="IPR037804">
    <property type="entry name" value="SGF73"/>
</dbReference>
<evidence type="ECO:0000313" key="3">
    <source>
        <dbReference type="EMBL" id="WFD01048.1"/>
    </source>
</evidence>
<dbReference type="GO" id="GO:0006357">
    <property type="term" value="P:regulation of transcription by RNA polymerase II"/>
    <property type="evidence" value="ECO:0007669"/>
    <property type="project" value="TreeGrafter"/>
</dbReference>
<dbReference type="GO" id="GO:0031048">
    <property type="term" value="P:regulatory ncRNA-mediated heterochromatin formation"/>
    <property type="evidence" value="ECO:0007669"/>
    <property type="project" value="TreeGrafter"/>
</dbReference>
<evidence type="ECO:0000313" key="4">
    <source>
        <dbReference type="Proteomes" id="UP001219567"/>
    </source>
</evidence>
<proteinExistence type="predicted"/>
<feature type="compositionally biased region" description="Basic and acidic residues" evidence="1">
    <location>
        <begin position="104"/>
        <end position="113"/>
    </location>
</feature>
<dbReference type="Gene3D" id="6.10.140.1270">
    <property type="match status" value="1"/>
</dbReference>
<dbReference type="PROSITE" id="PS51505">
    <property type="entry name" value="SCA7"/>
    <property type="match status" value="1"/>
</dbReference>
<dbReference type="Pfam" id="PF08313">
    <property type="entry name" value="SCA7"/>
    <property type="match status" value="1"/>
</dbReference>
<dbReference type="InterPro" id="IPR013243">
    <property type="entry name" value="SCA7_dom"/>
</dbReference>
<dbReference type="GO" id="GO:0000124">
    <property type="term" value="C:SAGA complex"/>
    <property type="evidence" value="ECO:0007669"/>
    <property type="project" value="InterPro"/>
</dbReference>
<dbReference type="PANTHER" id="PTHR47805:SF1">
    <property type="entry name" value="SAGA-ASSOCIATED FACTOR 73"/>
    <property type="match status" value="1"/>
</dbReference>
<feature type="domain" description="SCA7" evidence="2">
    <location>
        <begin position="120"/>
        <end position="186"/>
    </location>
</feature>
<keyword evidence="4" id="KW-1185">Reference proteome</keyword>
<dbReference type="AlphaFoldDB" id="A0AAJ5Z0M7"/>
<dbReference type="Proteomes" id="UP001219567">
    <property type="component" value="Chromosome 7"/>
</dbReference>
<sequence>MHDPIGWDVILSETDGGKISKPPDTLRPWQVDDRDVTEFGAFSLDDDVEVVECVDCHKPVLREAYSFHQENCNMIREIQAGRISMDRLQSDKLCSTMNGTEGIPDAKHAPDTPRKKKAGGKKNRGPINLDRQCGVINNKGLPCSRSLTCKSHSMGAKRNVAGRSQPYDTLLFEWQKATNPAFVARLEEKERAIAAAKATNSVTKDKKRKSNLGADRGKDQETELDVPGAQNSDNQADMYFAKASYMEVERDLRTALQTIHRSATRERTSIVPMAVRSFAGQYTTRTRRFRALRQLLAQGLSGTAHRKAHSTESESSK</sequence>
<feature type="region of interest" description="Disordered" evidence="1">
    <location>
        <begin position="95"/>
        <end position="131"/>
    </location>
</feature>
<accession>A0AAJ5Z0M7</accession>
<evidence type="ECO:0000259" key="2">
    <source>
        <dbReference type="PROSITE" id="PS51505"/>
    </source>
</evidence>
<feature type="region of interest" description="Disordered" evidence="1">
    <location>
        <begin position="199"/>
        <end position="233"/>
    </location>
</feature>
<organism evidence="3 4">
    <name type="scientific">Malassezia yamatoensis</name>
    <dbReference type="NCBI Taxonomy" id="253288"/>
    <lineage>
        <taxon>Eukaryota</taxon>
        <taxon>Fungi</taxon>
        <taxon>Dikarya</taxon>
        <taxon>Basidiomycota</taxon>
        <taxon>Ustilaginomycotina</taxon>
        <taxon>Malasseziomycetes</taxon>
        <taxon>Malasseziales</taxon>
        <taxon>Malasseziaceae</taxon>
        <taxon>Malassezia</taxon>
    </lineage>
</organism>
<name>A0AAJ5Z0M7_9BASI</name>
<dbReference type="PANTHER" id="PTHR47805">
    <property type="entry name" value="SAGA-ASSOCIATED FACTOR 73"/>
    <property type="match status" value="1"/>
</dbReference>
<gene>
    <name evidence="3" type="primary">sgf73</name>
    <name evidence="3" type="ORF">MYAM1_003808</name>
</gene>
<dbReference type="EMBL" id="CP119949">
    <property type="protein sequence ID" value="WFD01048.1"/>
    <property type="molecule type" value="Genomic_DNA"/>
</dbReference>
<protein>
    <submittedName>
        <fullName evidence="3">SAGA complex subunit Sgf73</fullName>
    </submittedName>
</protein>
<feature type="compositionally biased region" description="Basic residues" evidence="1">
    <location>
        <begin position="114"/>
        <end position="124"/>
    </location>
</feature>
<reference evidence="3 4" key="1">
    <citation type="submission" date="2023-03" db="EMBL/GenBank/DDBJ databases">
        <title>Mating type loci evolution in Malassezia.</title>
        <authorList>
            <person name="Coelho M.A."/>
        </authorList>
    </citation>
    <scope>NUCLEOTIDE SEQUENCE [LARGE SCALE GENOMIC DNA]</scope>
    <source>
        <strain evidence="3 4">CBS 9725</strain>
    </source>
</reference>